<feature type="transmembrane region" description="Helical" evidence="8">
    <location>
        <begin position="60"/>
        <end position="82"/>
    </location>
</feature>
<evidence type="ECO:0000256" key="6">
    <source>
        <dbReference type="ARBA" id="ARBA00022989"/>
    </source>
</evidence>
<dbReference type="InterPro" id="IPR004776">
    <property type="entry name" value="Mem_transp_PIN-like"/>
</dbReference>
<gene>
    <name evidence="9" type="ORF">RED65_11074</name>
</gene>
<proteinExistence type="inferred from homology"/>
<evidence type="ECO:0000256" key="3">
    <source>
        <dbReference type="ARBA" id="ARBA00022448"/>
    </source>
</evidence>
<dbReference type="Gene3D" id="1.20.1530.20">
    <property type="match status" value="1"/>
</dbReference>
<evidence type="ECO:0000313" key="9">
    <source>
        <dbReference type="EMBL" id="EAT13931.1"/>
    </source>
</evidence>
<keyword evidence="10" id="KW-1185">Reference proteome</keyword>
<keyword evidence="4" id="KW-1003">Cell membrane</keyword>
<feature type="transmembrane region" description="Helical" evidence="8">
    <location>
        <begin position="94"/>
        <end position="114"/>
    </location>
</feature>
<comment type="caution">
    <text evidence="9">The sequence shown here is derived from an EMBL/GenBank/DDBJ whole genome shotgun (WGS) entry which is preliminary data.</text>
</comment>
<feature type="transmembrane region" description="Helical" evidence="8">
    <location>
        <begin position="6"/>
        <end position="25"/>
    </location>
</feature>
<name>Q1N5L1_9GAMM</name>
<dbReference type="EMBL" id="AAQH01000001">
    <property type="protein sequence ID" value="EAT13931.1"/>
    <property type="molecule type" value="Genomic_DNA"/>
</dbReference>
<dbReference type="Proteomes" id="UP000004263">
    <property type="component" value="Unassembled WGS sequence"/>
</dbReference>
<accession>Q1N5L1</accession>
<dbReference type="PANTHER" id="PTHR36838:SF1">
    <property type="entry name" value="SLR1864 PROTEIN"/>
    <property type="match status" value="1"/>
</dbReference>
<keyword evidence="6 8" id="KW-1133">Transmembrane helix</keyword>
<dbReference type="RefSeq" id="WP_007017349.1">
    <property type="nucleotide sequence ID" value="NZ_CH724113.1"/>
</dbReference>
<dbReference type="Pfam" id="PF03547">
    <property type="entry name" value="Mem_trans"/>
    <property type="match status" value="2"/>
</dbReference>
<protein>
    <recommendedName>
        <fullName evidence="11">Auxin Efflux Carrier</fullName>
    </recommendedName>
</protein>
<dbReference type="GO" id="GO:0005886">
    <property type="term" value="C:plasma membrane"/>
    <property type="evidence" value="ECO:0007669"/>
    <property type="project" value="UniProtKB-SubCell"/>
</dbReference>
<dbReference type="STRING" id="207949.RED65_11074"/>
<evidence type="ECO:0000256" key="2">
    <source>
        <dbReference type="ARBA" id="ARBA00010145"/>
    </source>
</evidence>
<feature type="transmembrane region" description="Helical" evidence="8">
    <location>
        <begin position="183"/>
        <end position="203"/>
    </location>
</feature>
<feature type="transmembrane region" description="Helical" evidence="8">
    <location>
        <begin position="238"/>
        <end position="258"/>
    </location>
</feature>
<sequence length="296" mass="31960">MFLTIFQVVAPVWICAAIGFMWVRSGNPFPSDFISRLVFNIAAPCLVISTMASVELSMSALMNMAMAAALVLLCVLSLSYALIRLFGHDTKDYLVSLSFANVGNMGLPVCLFAFGETGLALAVAYFIINSIAHFSLGVSLSSGRSLDWQDFLKNPILWAIAVAVGLIFFQLSLPNWLENTVTLIGDMTIPLMLITLGVSLAGIQVKSWKLGLFYSTMRFVIGGSVAMFVVWLLDLHGLQASIVIIQGLMPVAIFNYLFALQAKRDADTVASMVMISTLLSMVVVPTALALLLASNA</sequence>
<comment type="subcellular location">
    <subcellularLocation>
        <location evidence="1">Cell membrane</location>
        <topology evidence="1">Multi-pass membrane protein</topology>
    </subcellularLocation>
</comment>
<evidence type="ECO:0000256" key="1">
    <source>
        <dbReference type="ARBA" id="ARBA00004651"/>
    </source>
</evidence>
<keyword evidence="5 8" id="KW-0812">Transmembrane</keyword>
<dbReference type="HOGENOM" id="CLU_056175_4_1_6"/>
<evidence type="ECO:0000256" key="5">
    <source>
        <dbReference type="ARBA" id="ARBA00022692"/>
    </source>
</evidence>
<evidence type="ECO:0000313" key="10">
    <source>
        <dbReference type="Proteomes" id="UP000004263"/>
    </source>
</evidence>
<feature type="transmembrane region" description="Helical" evidence="8">
    <location>
        <begin position="210"/>
        <end position="232"/>
    </location>
</feature>
<feature type="transmembrane region" description="Helical" evidence="8">
    <location>
        <begin position="270"/>
        <end position="293"/>
    </location>
</feature>
<keyword evidence="3" id="KW-0813">Transport</keyword>
<feature type="transmembrane region" description="Helical" evidence="8">
    <location>
        <begin position="155"/>
        <end position="177"/>
    </location>
</feature>
<evidence type="ECO:0000256" key="7">
    <source>
        <dbReference type="ARBA" id="ARBA00023136"/>
    </source>
</evidence>
<dbReference type="OrthoDB" id="3238001at2"/>
<dbReference type="InterPro" id="IPR038770">
    <property type="entry name" value="Na+/solute_symporter_sf"/>
</dbReference>
<dbReference type="GO" id="GO:0055085">
    <property type="term" value="P:transmembrane transport"/>
    <property type="evidence" value="ECO:0007669"/>
    <property type="project" value="InterPro"/>
</dbReference>
<dbReference type="AlphaFoldDB" id="Q1N5L1"/>
<evidence type="ECO:0000256" key="4">
    <source>
        <dbReference type="ARBA" id="ARBA00022475"/>
    </source>
</evidence>
<evidence type="ECO:0000256" key="8">
    <source>
        <dbReference type="SAM" id="Phobius"/>
    </source>
</evidence>
<reference evidence="9 10" key="1">
    <citation type="submission" date="2006-03" db="EMBL/GenBank/DDBJ databases">
        <authorList>
            <person name="Pinhassi J."/>
            <person name="Pedros-Alio C."/>
            <person name="Ferriera S."/>
            <person name="Johnson J."/>
            <person name="Kravitz S."/>
            <person name="Halpern A."/>
            <person name="Remington K."/>
            <person name="Beeson K."/>
            <person name="Tran B."/>
            <person name="Rogers Y.-H."/>
            <person name="Friedman R."/>
            <person name="Venter J.C."/>
        </authorList>
    </citation>
    <scope>NUCLEOTIDE SEQUENCE [LARGE SCALE GENOMIC DNA]</scope>
    <source>
        <strain evidence="9 10">RED65</strain>
    </source>
</reference>
<organism evidence="9 10">
    <name type="scientific">Bermanella marisrubri</name>
    <dbReference type="NCBI Taxonomy" id="207949"/>
    <lineage>
        <taxon>Bacteria</taxon>
        <taxon>Pseudomonadati</taxon>
        <taxon>Pseudomonadota</taxon>
        <taxon>Gammaproteobacteria</taxon>
        <taxon>Oceanospirillales</taxon>
        <taxon>Oceanospirillaceae</taxon>
        <taxon>Bermanella</taxon>
    </lineage>
</organism>
<feature type="transmembrane region" description="Helical" evidence="8">
    <location>
        <begin position="120"/>
        <end position="143"/>
    </location>
</feature>
<feature type="transmembrane region" description="Helical" evidence="8">
    <location>
        <begin position="37"/>
        <end position="54"/>
    </location>
</feature>
<comment type="similarity">
    <text evidence="2">Belongs to the auxin efflux carrier (TC 2.A.69) family.</text>
</comment>
<evidence type="ECO:0008006" key="11">
    <source>
        <dbReference type="Google" id="ProtNLM"/>
    </source>
</evidence>
<keyword evidence="7 8" id="KW-0472">Membrane</keyword>
<dbReference type="PANTHER" id="PTHR36838">
    <property type="entry name" value="AUXIN EFFLUX CARRIER FAMILY PROTEIN"/>
    <property type="match status" value="1"/>
</dbReference>